<evidence type="ECO:0000256" key="10">
    <source>
        <dbReference type="SAM" id="MobiDB-lite"/>
    </source>
</evidence>
<dbReference type="GO" id="GO:0016887">
    <property type="term" value="F:ATP hydrolysis activity"/>
    <property type="evidence" value="ECO:0007669"/>
    <property type="project" value="TreeGrafter"/>
</dbReference>
<dbReference type="EMBL" id="CP054841">
    <property type="protein sequence ID" value="QKV55400.1"/>
    <property type="molecule type" value="Genomic_DNA"/>
</dbReference>
<feature type="compositionally biased region" description="Basic residues" evidence="10">
    <location>
        <begin position="884"/>
        <end position="893"/>
    </location>
</feature>
<dbReference type="PIRSF" id="PIRSF037307">
    <property type="entry name" value="Lhr-like_helic_prd"/>
    <property type="match status" value="1"/>
</dbReference>
<dbReference type="InterPro" id="IPR001650">
    <property type="entry name" value="Helicase_C-like"/>
</dbReference>
<feature type="region of interest" description="Disordered" evidence="10">
    <location>
        <begin position="877"/>
        <end position="899"/>
    </location>
</feature>
<dbReference type="KEGG" id="aant:HUK68_20990"/>
<protein>
    <submittedName>
        <fullName evidence="13">Ligase-associated DNA damage response DEXH box helicase</fullName>
    </submittedName>
</protein>
<keyword evidence="1" id="KW-0547">Nucleotide-binding</keyword>
<dbReference type="PANTHER" id="PTHR47962">
    <property type="entry name" value="ATP-DEPENDENT HELICASE LHR-RELATED-RELATED"/>
    <property type="match status" value="1"/>
</dbReference>
<organism evidence="13 14">
    <name type="scientific">Comamonas antarctica</name>
    <dbReference type="NCBI Taxonomy" id="2743470"/>
    <lineage>
        <taxon>Bacteria</taxon>
        <taxon>Pseudomonadati</taxon>
        <taxon>Pseudomonadota</taxon>
        <taxon>Betaproteobacteria</taxon>
        <taxon>Burkholderiales</taxon>
        <taxon>Comamonadaceae</taxon>
        <taxon>Comamonas</taxon>
    </lineage>
</organism>
<evidence type="ECO:0000256" key="7">
    <source>
        <dbReference type="ARBA" id="ARBA00023204"/>
    </source>
</evidence>
<dbReference type="InterPro" id="IPR013701">
    <property type="entry name" value="Lhr-like_DEAD/DEAH_assoc"/>
</dbReference>
<accession>A0A6N1XC53</accession>
<dbReference type="NCBIfam" id="TIGR04121">
    <property type="entry name" value="DEXH_lig_assoc"/>
    <property type="match status" value="1"/>
</dbReference>
<dbReference type="GO" id="GO:0005524">
    <property type="term" value="F:ATP binding"/>
    <property type="evidence" value="ECO:0007669"/>
    <property type="project" value="UniProtKB-KW"/>
</dbReference>
<keyword evidence="4" id="KW-0347">Helicase</keyword>
<dbReference type="PANTHER" id="PTHR47962:SF3">
    <property type="entry name" value="LARGE ATP-DEPENDENT HELICASE-RELATED PROTEIN"/>
    <property type="match status" value="1"/>
</dbReference>
<dbReference type="SUPFAM" id="SSF52540">
    <property type="entry name" value="P-loop containing nucleoside triphosphate hydrolases"/>
    <property type="match status" value="1"/>
</dbReference>
<dbReference type="InterPro" id="IPR027417">
    <property type="entry name" value="P-loop_NTPase"/>
</dbReference>
<evidence type="ECO:0000313" key="14">
    <source>
        <dbReference type="Proteomes" id="UP000509579"/>
    </source>
</evidence>
<evidence type="ECO:0000256" key="4">
    <source>
        <dbReference type="ARBA" id="ARBA00022806"/>
    </source>
</evidence>
<evidence type="ECO:0000256" key="5">
    <source>
        <dbReference type="ARBA" id="ARBA00022840"/>
    </source>
</evidence>
<dbReference type="CDD" id="cd18796">
    <property type="entry name" value="SF2_C_LHR"/>
    <property type="match status" value="1"/>
</dbReference>
<evidence type="ECO:0000259" key="12">
    <source>
        <dbReference type="PROSITE" id="PS51194"/>
    </source>
</evidence>
<evidence type="ECO:0000313" key="13">
    <source>
        <dbReference type="EMBL" id="QKV55400.1"/>
    </source>
</evidence>
<keyword evidence="7" id="KW-0234">DNA repair</keyword>
<dbReference type="PROSITE" id="PS51194">
    <property type="entry name" value="HELICASE_CTER"/>
    <property type="match status" value="1"/>
</dbReference>
<dbReference type="Gene3D" id="3.40.50.300">
    <property type="entry name" value="P-loop containing nucleotide triphosphate hydrolases"/>
    <property type="match status" value="2"/>
</dbReference>
<dbReference type="Pfam" id="PF00271">
    <property type="entry name" value="Helicase_C"/>
    <property type="match status" value="1"/>
</dbReference>
<sequence>MAARKRAAAAAPAAAAPAAGKPASDPALEAWITERGWKSFAFQRQVWAEMARGRSGMLHSSTGSGKTLAVWLGALGALRHQVAPGAKGKPPPLAVLWITPMRALAADTLRSLEAPLQALAPDWSAGLRSGDTSSAQRAAQDRRLPTVLVTTPESLTLLLARADAQELLQHVRVAVVDEWHELMGNKRGVQAQLALARLRTFQPALMTWGLSATLGNLNEALRTLLGSASAPADRAPVMVQGETDKTLLIDTLLPAAAERFAWAGHMGLRMLPQVVQAIEESASCLVFTNMRSQAERWYRALLEARPDWAGVLALHHGSLDRGVREWVEVGLKEGRIKAAVCTSSLDLGVDFLPVDRVLQIGSAKGVARLVQRAGRAGHAPGRPSRITLVPTHSLELVEAAAARAAVQAGQIEARHSPRAPLDALVQHLVTVALGGGFRPEALLAEVRGTVAYESLSDENWQWCLDFVRQGGPSLAAYPDYHRVVPDAEGVWRVPDARLARRHRVNIGTIVSDASISVQFLGGAKLGSVEESFVARLKPGDAFMFSGRLLELVRVEQMTAFVRKATAGRAALPRWNGGRMPLSNTLADAVLLELQAADEGRFDSPEMRCVQPLITIQKQWSGVPTPQRLVAETLKSREGWHLFVYPFAGRQVHLGLASLLAWRAAQPETGTFSIALNDYGFELLSAKPIDWAERLPALLALPPPEQLLAEVLGSLNATELARRRFREIARIAGLIFQSHPGERRSNRQLQASASLFYEVFQRYDPRNGLLAQAEQELLTQELDVRQLAAALERIQGQTLQLHALRKPSPLAFPLMVERFREKLSNEPLAARIARMVAELERSAGGEAVGTAHAPAQQVFAERESPEWAIDAALALETRGETNARSGRRAARSRRTPGTSR</sequence>
<dbReference type="InterPro" id="IPR014001">
    <property type="entry name" value="Helicase_ATP-bd"/>
</dbReference>
<keyword evidence="14" id="KW-1185">Reference proteome</keyword>
<keyword evidence="13" id="KW-0436">Ligase</keyword>
<comment type="similarity">
    <text evidence="9">Belongs to the Lhr helicase family. Lhr-Core subfamily.</text>
</comment>
<gene>
    <name evidence="13" type="ORF">HUK68_20990</name>
</gene>
<evidence type="ECO:0000256" key="9">
    <source>
        <dbReference type="ARBA" id="ARBA00093467"/>
    </source>
</evidence>
<evidence type="ECO:0000256" key="1">
    <source>
        <dbReference type="ARBA" id="ARBA00022741"/>
    </source>
</evidence>
<dbReference type="Pfam" id="PF00270">
    <property type="entry name" value="DEAD"/>
    <property type="match status" value="1"/>
</dbReference>
<dbReference type="GO" id="GO:0006281">
    <property type="term" value="P:DNA repair"/>
    <property type="evidence" value="ECO:0007669"/>
    <property type="project" value="UniProtKB-KW"/>
</dbReference>
<dbReference type="InterPro" id="IPR026362">
    <property type="entry name" value="DEXH_lig_assoc"/>
</dbReference>
<keyword evidence="6" id="KW-0238">DNA-binding</keyword>
<dbReference type="GO" id="GO:0016874">
    <property type="term" value="F:ligase activity"/>
    <property type="evidence" value="ECO:0007669"/>
    <property type="project" value="UniProtKB-KW"/>
</dbReference>
<evidence type="ECO:0000256" key="6">
    <source>
        <dbReference type="ARBA" id="ARBA00023125"/>
    </source>
</evidence>
<dbReference type="GO" id="GO:0003677">
    <property type="term" value="F:DNA binding"/>
    <property type="evidence" value="ECO:0007669"/>
    <property type="project" value="UniProtKB-KW"/>
</dbReference>
<reference evidence="13 14" key="1">
    <citation type="submission" date="2020-06" db="EMBL/GenBank/DDBJ databases">
        <title>Acidovorax antarctica sp. nov., isolated from Corinth ice sheet soil, Antarctic Fields Peninsula.</title>
        <authorList>
            <person name="Xu Q."/>
            <person name="Peng F."/>
        </authorList>
    </citation>
    <scope>NUCLEOTIDE SEQUENCE [LARGE SCALE GENOMIC DNA]</scope>
    <source>
        <strain evidence="13 14">16-35-5</strain>
        <plasmid evidence="13 14">unnamed1</plasmid>
    </source>
</reference>
<feature type="domain" description="Helicase C-terminal" evidence="12">
    <location>
        <begin position="270"/>
        <end position="424"/>
    </location>
</feature>
<proteinExistence type="inferred from homology"/>
<geneLocation type="plasmid" evidence="13 14">
    <name>unnamed1</name>
</geneLocation>
<name>A0A6N1XC53_9BURK</name>
<dbReference type="InterPro" id="IPR017170">
    <property type="entry name" value="Lhr-like"/>
</dbReference>
<dbReference type="AlphaFoldDB" id="A0A6N1XC53"/>
<dbReference type="Pfam" id="PF08494">
    <property type="entry name" value="DEAD_assoc"/>
    <property type="match status" value="1"/>
</dbReference>
<dbReference type="Proteomes" id="UP000509579">
    <property type="component" value="Plasmid unnamed1"/>
</dbReference>
<dbReference type="InterPro" id="IPR045628">
    <property type="entry name" value="Lhr_WH_dom"/>
</dbReference>
<dbReference type="SMART" id="SM00490">
    <property type="entry name" value="HELICc"/>
    <property type="match status" value="1"/>
</dbReference>
<dbReference type="RefSeq" id="WP_175506189.1">
    <property type="nucleotide sequence ID" value="NZ_CP054841.1"/>
</dbReference>
<dbReference type="Pfam" id="PF19306">
    <property type="entry name" value="WHD_Lhr"/>
    <property type="match status" value="1"/>
</dbReference>
<evidence type="ECO:0000256" key="2">
    <source>
        <dbReference type="ARBA" id="ARBA00022763"/>
    </source>
</evidence>
<dbReference type="PROSITE" id="PS51192">
    <property type="entry name" value="HELICASE_ATP_BIND_1"/>
    <property type="match status" value="1"/>
</dbReference>
<dbReference type="GO" id="GO:0004386">
    <property type="term" value="F:helicase activity"/>
    <property type="evidence" value="ECO:0007669"/>
    <property type="project" value="UniProtKB-KW"/>
</dbReference>
<keyword evidence="5" id="KW-0067">ATP-binding</keyword>
<evidence type="ECO:0000256" key="3">
    <source>
        <dbReference type="ARBA" id="ARBA00022801"/>
    </source>
</evidence>
<keyword evidence="3" id="KW-0378">Hydrolase</keyword>
<keyword evidence="2" id="KW-0227">DNA damage</keyword>
<evidence type="ECO:0000259" key="11">
    <source>
        <dbReference type="PROSITE" id="PS51192"/>
    </source>
</evidence>
<dbReference type="SMART" id="SM00487">
    <property type="entry name" value="DEXDc"/>
    <property type="match status" value="1"/>
</dbReference>
<dbReference type="InterPro" id="IPR052511">
    <property type="entry name" value="ATP-dep_Helicase"/>
</dbReference>
<dbReference type="InterPro" id="IPR011545">
    <property type="entry name" value="DEAD/DEAH_box_helicase_dom"/>
</dbReference>
<feature type="domain" description="Helicase ATP-binding" evidence="11">
    <location>
        <begin position="47"/>
        <end position="232"/>
    </location>
</feature>
<keyword evidence="13" id="KW-0614">Plasmid</keyword>
<evidence type="ECO:0000256" key="8">
    <source>
        <dbReference type="ARBA" id="ARBA00023235"/>
    </source>
</evidence>
<keyword evidence="8" id="KW-0413">Isomerase</keyword>